<dbReference type="Proteomes" id="UP000006512">
    <property type="component" value="Unassembled WGS sequence"/>
</dbReference>
<dbReference type="AlphaFoldDB" id="F4QQP5"/>
<evidence type="ECO:0000313" key="2">
    <source>
        <dbReference type="Proteomes" id="UP000006512"/>
    </source>
</evidence>
<sequence length="279" mass="31111">MMMMAPVTAAAFTIGPQSTSDEIRAVRPLRVPALRLSYTLDQAGEAPQAGTVTLADDFTAVFDEDGIRVEDIAICRSLSWKVQAHAFDNDSCYAMPAFRIVELQNRRYLASLMAEIKPSDGKSPANLAPYWAEQELAVQTDPVDHLVATEAETQIEWRLGKDVVVTTSQRGHAFTEQEKPRVARYFARFVNLHPQVRRAILTSGQWPERIQIESRSTPQATTVVLTFFGYRKGNGRLSGAGRIDTGPAPAGLPICRRNQRKRFSFGSRRWQRTSQTGAE</sequence>
<proteinExistence type="predicted"/>
<dbReference type="STRING" id="715226.ABI_35550"/>
<evidence type="ECO:0000313" key="1">
    <source>
        <dbReference type="EMBL" id="EGF90532.1"/>
    </source>
</evidence>
<gene>
    <name evidence="1" type="ORF">ABI_35550</name>
</gene>
<dbReference type="HOGENOM" id="CLU_996206_0_0_5"/>
<dbReference type="RefSeq" id="WP_006274340.1">
    <property type="nucleotide sequence ID" value="NZ_GL883079.1"/>
</dbReference>
<dbReference type="EMBL" id="GL883079">
    <property type="protein sequence ID" value="EGF90532.1"/>
    <property type="molecule type" value="Genomic_DNA"/>
</dbReference>
<organism evidence="1 2">
    <name type="scientific">Asticcacaulis biprosthecium C19</name>
    <dbReference type="NCBI Taxonomy" id="715226"/>
    <lineage>
        <taxon>Bacteria</taxon>
        <taxon>Pseudomonadati</taxon>
        <taxon>Pseudomonadota</taxon>
        <taxon>Alphaproteobacteria</taxon>
        <taxon>Caulobacterales</taxon>
        <taxon>Caulobacteraceae</taxon>
        <taxon>Asticcacaulis</taxon>
    </lineage>
</organism>
<name>F4QQP5_9CAUL</name>
<keyword evidence="2" id="KW-1185">Reference proteome</keyword>
<protein>
    <submittedName>
        <fullName evidence="1">Uncharacterized protein</fullName>
    </submittedName>
</protein>
<reference evidence="2" key="1">
    <citation type="submission" date="2011-03" db="EMBL/GenBank/DDBJ databases">
        <title>Draft genome sequence of Brevundimonas diminuta.</title>
        <authorList>
            <person name="Brown P.J.B."/>
            <person name="Buechlein A."/>
            <person name="Hemmerich C."/>
            <person name="Brun Y.V."/>
        </authorList>
    </citation>
    <scope>NUCLEOTIDE SEQUENCE [LARGE SCALE GENOMIC DNA]</scope>
    <source>
        <strain evidence="2">C19</strain>
    </source>
</reference>
<accession>F4QQP5</accession>